<dbReference type="EMBL" id="CAJNOR010001207">
    <property type="protein sequence ID" value="CAF1097888.1"/>
    <property type="molecule type" value="Genomic_DNA"/>
</dbReference>
<keyword evidence="8 17" id="KW-1133">Transmembrane helix</keyword>
<evidence type="ECO:0000256" key="10">
    <source>
        <dbReference type="ARBA" id="ARBA00023157"/>
    </source>
</evidence>
<evidence type="ECO:0000256" key="6">
    <source>
        <dbReference type="ARBA" id="ARBA00022695"/>
    </source>
</evidence>
<comment type="similarity">
    <text evidence="2 16">Belongs to the Arg-specific ADP-ribosyltransferase family.</text>
</comment>
<keyword evidence="10 14" id="KW-1015">Disulfide bond</keyword>
<feature type="transmembrane region" description="Helical" evidence="17">
    <location>
        <begin position="1815"/>
        <end position="1836"/>
    </location>
</feature>
<dbReference type="PROSITE" id="PS50262">
    <property type="entry name" value="G_PROTEIN_RECEP_F1_2"/>
    <property type="match status" value="1"/>
</dbReference>
<evidence type="ECO:0000256" key="3">
    <source>
        <dbReference type="ARBA" id="ARBA00022676"/>
    </source>
</evidence>
<organism evidence="20 21">
    <name type="scientific">Adineta ricciae</name>
    <name type="common">Rotifer</name>
    <dbReference type="NCBI Taxonomy" id="249248"/>
    <lineage>
        <taxon>Eukaryota</taxon>
        <taxon>Metazoa</taxon>
        <taxon>Spiralia</taxon>
        <taxon>Gnathifera</taxon>
        <taxon>Rotifera</taxon>
        <taxon>Eurotatoria</taxon>
        <taxon>Bdelloidea</taxon>
        <taxon>Adinetida</taxon>
        <taxon>Adinetidae</taxon>
        <taxon>Adineta</taxon>
    </lineage>
</organism>
<comment type="caution">
    <text evidence="20">The sequence shown here is derived from an EMBL/GenBank/DDBJ whole genome shotgun (WGS) entry which is preliminary data.</text>
</comment>
<feature type="disulfide bond" evidence="15">
    <location>
        <begin position="1076"/>
        <end position="1091"/>
    </location>
</feature>
<feature type="transmembrane region" description="Helical" evidence="17">
    <location>
        <begin position="1646"/>
        <end position="1668"/>
    </location>
</feature>
<evidence type="ECO:0000256" key="11">
    <source>
        <dbReference type="ARBA" id="ARBA00023170"/>
    </source>
</evidence>
<reference evidence="20" key="1">
    <citation type="submission" date="2021-02" db="EMBL/GenBank/DDBJ databases">
        <authorList>
            <person name="Nowell W R."/>
        </authorList>
    </citation>
    <scope>NUCLEOTIDE SEQUENCE</scope>
</reference>
<dbReference type="PANTHER" id="PTHR22722">
    <property type="entry name" value="LOW-DENSITY LIPOPROTEIN RECEPTOR-RELATED PROTEIN 2-RELATED"/>
    <property type="match status" value="1"/>
</dbReference>
<sequence length="1876" mass="216410">MNRFADIDLTFNKLSPVCGYHKQKLVSLDEALKSIESQIDDLSRYVKMAKRYCKYPSEHGLTRDESASIYIYTMEWDETSLYRVLNRALRDANREIVKVWFPYLKLLDSALEKLPTVKEVVWRGVSLDIGKSFVKNQVLTWWTVNSCSSSVNVIKKFFGNETNYTLFMIQALNGKNVSGYTAYEDENEIILPIGSQFRVKSDSLEQSNQSYLVHLIEIDDNDDQDTLTMTNIYTTMNKLSITNVPKAHIDPQSNIIWVDSNPDISKWTGPFEVRNWRVACFNETADALNALEGGQLKANNIDCVITSMMERDGRRERGLVNGLEMLQRMKTTLEKVGITSKPLLAVVSCTADMETCKKYGVDIVVIGNYTILQKQIITELTKRQNDYFWMLYTEDSTHSECFMSGDRRYCRPMVVNDIREACRNGHLLTFAELKRSNVTSENLIKWLIPLQRIQWYTAYLNYDETIPAAEASICKCSENRIGTNCEYSLNVGAKTLNDVLARQMVGSYKNSHETLTTLVDGITCIGANIFLEWRHICDGFIQCQNGADEIDCHLLEFHKCESDEFQCRNGMCIPIEFAFDAAPDCMDSSDEQQLDKLYKRYYDCLRVSTFECDDRLCRKDQFSCGNGECVPWSTVLDGKKACLNARHLAYICEAFSRSASAHLEQTTICKETMKPVSLTNTSDCLESLRYLLRSYSGHLLSELAVKNIVTRCEDHINYSKQNAFFPGLTIVYNRSHVQEFYSIPSNAQKLIPRTPDLYYFSGDIICDGVLFKITEKIWFSFQDMQKLISYPFFPLFHLICESVMNELSRTSRDYLFTSSFYRCKNTSDRISLRRINDGYIDCLYGDDERNSAYSVTEPFRYRCQTVTFPPQYVSYAQLGNGVDNCVDGSDEISKELRWSSFQCDLTDSYACWVFQGDRFGENRMKDARFNFHRHCDTIWDVMDGRDEIDCLYWICDPGLYRCNRTGQCIESKYFCDGEFDCSDGEDEMNCSTPSKPWKLEMECNKSVEFFCITDNYVTNQSLYRPCIPWSWVGNGRIDCIGARDERNRFSCPDHRMVGDRFLCDHGTKCIHYTAVCNGIKDCVDGTDESICYWDIGWCHAGQFSCADRRGCKNMRCNLEMRCNDRSHLFWCPNVIDENYIYRSTKERVMLSNKQRCYNQPRSLLTKRPAPESPVLYFYCNRGFYLRLVDTAEPHCFCPPTFYGDRCQFNSRRVTVLLRLDRAHRSDLPVVLNILVMLLLNGSIIGNHRFFLDEHKDYPSKTSTYLIYPRPKPTGTYSVRIEAYHSTGLIHFWEYAVTPLDFLPVLHISKVLRFPERSLPWLCSNNHCLNNGTCHQQEDSKFVCICSRDWKGKLCDIRSHHISCASHSLARTEKICVCPPGYLEPYCYVENRQCHQTSCQWNETCAPLSEPPIYRHICICNTSDCYVKRPIISVTRQEPNELPILLQLVQLAGDYPTVRQQILIRSHSSFPLIRTIKTRDYRGHIGTLPEVGLLFTFQSDTQSISASMHLLFINCSNQTRNFSVDLDLQPQTCYSLPENHQHSVNSFLDLCQNFTYGNCFTSAGYLCYCGYSSENKSNCVSYQRRYTTCGYCHNEGHCIQGDLANKSDFTCVCPKCVTGVLCQFSPSRFSISLEYLMEKTDWNRKHFIGPSVFVLASVILNGLSIATFLQQKLRQTGVVIHLLSASMCSLLASILFFIRVIYLYMIRRIMMNRTVNTGVCKSLPFIMHTFYYASLWLMAIVSMKRALAATQYSHWSSLEKPMITTLFISLISLLVMGSNYIFIDQYQLVNHPDYSYPWCIREIPSTQQSLAQVLSLIHRMVPFMVNIVASLIIIIAITRSKAHAYKKTTRDTLINQTRERIDLLEYILWSIPIKGVL</sequence>
<keyword evidence="4 16" id="KW-0808">Transferase</keyword>
<accession>A0A814NVG0</accession>
<protein>
    <recommendedName>
        <fullName evidence="16">NAD(P)(+)--arginine ADP-ribosyltransferase</fullName>
        <ecNumber evidence="16">2.4.2.31</ecNumber>
    </recommendedName>
    <alternativeName>
        <fullName evidence="16">Mono(ADP-ribosyl)transferase</fullName>
    </alternativeName>
</protein>
<feature type="domain" description="G-protein coupled receptors family 1 profile" evidence="19">
    <location>
        <begin position="1659"/>
        <end position="1876"/>
    </location>
</feature>
<dbReference type="SMART" id="SM00192">
    <property type="entry name" value="LDLa"/>
    <property type="match status" value="8"/>
</dbReference>
<dbReference type="SMART" id="SM00181">
    <property type="entry name" value="EGF"/>
    <property type="match status" value="3"/>
</dbReference>
<feature type="domain" description="EGF-like" evidence="18">
    <location>
        <begin position="1318"/>
        <end position="1355"/>
    </location>
</feature>
<keyword evidence="16" id="KW-0521">NADP</keyword>
<feature type="disulfide bond" evidence="15">
    <location>
        <begin position="975"/>
        <end position="990"/>
    </location>
</feature>
<gene>
    <name evidence="20" type="ORF">XAT740_LOCUS18192</name>
</gene>
<comment type="subcellular location">
    <subcellularLocation>
        <location evidence="1">Membrane</location>
        <topology evidence="1">Single-pass membrane protein</topology>
    </subcellularLocation>
</comment>
<dbReference type="SUPFAM" id="SSF56399">
    <property type="entry name" value="ADP-ribosylation"/>
    <property type="match status" value="1"/>
</dbReference>
<dbReference type="PROSITE" id="PS00022">
    <property type="entry name" value="EGF_1"/>
    <property type="match status" value="2"/>
</dbReference>
<evidence type="ECO:0000256" key="15">
    <source>
        <dbReference type="PROSITE-ProRule" id="PRU00124"/>
    </source>
</evidence>
<evidence type="ECO:0000256" key="16">
    <source>
        <dbReference type="RuleBase" id="RU361228"/>
    </source>
</evidence>
<evidence type="ECO:0000256" key="5">
    <source>
        <dbReference type="ARBA" id="ARBA00022692"/>
    </source>
</evidence>
<evidence type="ECO:0000256" key="13">
    <source>
        <dbReference type="ARBA" id="ARBA00047597"/>
    </source>
</evidence>
<comment type="catalytic activity">
    <reaction evidence="13 16">
        <text>L-arginyl-[protein] + NAD(+) = N(omega)-(ADP-D-ribosyl)-L-arginyl-[protein] + nicotinamide + H(+)</text>
        <dbReference type="Rhea" id="RHEA:19149"/>
        <dbReference type="Rhea" id="RHEA-COMP:10532"/>
        <dbReference type="Rhea" id="RHEA-COMP:15087"/>
        <dbReference type="ChEBI" id="CHEBI:15378"/>
        <dbReference type="ChEBI" id="CHEBI:17154"/>
        <dbReference type="ChEBI" id="CHEBI:29965"/>
        <dbReference type="ChEBI" id="CHEBI:57540"/>
        <dbReference type="ChEBI" id="CHEBI:142554"/>
        <dbReference type="EC" id="2.4.2.31"/>
    </reaction>
</comment>
<evidence type="ECO:0000256" key="17">
    <source>
        <dbReference type="SAM" id="Phobius"/>
    </source>
</evidence>
<dbReference type="Gene3D" id="4.10.400.10">
    <property type="entry name" value="Low-density Lipoprotein Receptor"/>
    <property type="match status" value="3"/>
</dbReference>
<keyword evidence="3 16" id="KW-0328">Glycosyltransferase</keyword>
<keyword evidence="5 17" id="KW-0812">Transmembrane</keyword>
<dbReference type="SUPFAM" id="SSF57424">
    <property type="entry name" value="LDL receptor-like module"/>
    <property type="match status" value="3"/>
</dbReference>
<dbReference type="Gene3D" id="1.20.1070.10">
    <property type="entry name" value="Rhodopsin 7-helix transmembrane proteins"/>
    <property type="match status" value="1"/>
</dbReference>
<dbReference type="Gene3D" id="2.10.25.10">
    <property type="entry name" value="Laminin"/>
    <property type="match status" value="1"/>
</dbReference>
<proteinExistence type="inferred from homology"/>
<evidence type="ECO:0000256" key="7">
    <source>
        <dbReference type="ARBA" id="ARBA00022737"/>
    </source>
</evidence>
<evidence type="ECO:0000256" key="1">
    <source>
        <dbReference type="ARBA" id="ARBA00004167"/>
    </source>
</evidence>
<dbReference type="PROSITE" id="PS50068">
    <property type="entry name" value="LDLRA_2"/>
    <property type="match status" value="3"/>
</dbReference>
<dbReference type="GO" id="GO:0043235">
    <property type="term" value="C:receptor complex"/>
    <property type="evidence" value="ECO:0007669"/>
    <property type="project" value="TreeGrafter"/>
</dbReference>
<dbReference type="InterPro" id="IPR000768">
    <property type="entry name" value="ART"/>
</dbReference>
<evidence type="ECO:0000256" key="12">
    <source>
        <dbReference type="ARBA" id="ARBA00023180"/>
    </source>
</evidence>
<feature type="disulfide bond" evidence="14">
    <location>
        <begin position="1345"/>
        <end position="1354"/>
    </location>
</feature>
<keyword evidence="21" id="KW-1185">Reference proteome</keyword>
<feature type="transmembrane region" description="Helical" evidence="17">
    <location>
        <begin position="1724"/>
        <end position="1742"/>
    </location>
</feature>
<evidence type="ECO:0000313" key="21">
    <source>
        <dbReference type="Proteomes" id="UP000663828"/>
    </source>
</evidence>
<dbReference type="CDD" id="cd00054">
    <property type="entry name" value="EGF_CA"/>
    <property type="match status" value="1"/>
</dbReference>
<dbReference type="SUPFAM" id="SSF81321">
    <property type="entry name" value="Family A G protein-coupled receptor-like"/>
    <property type="match status" value="1"/>
</dbReference>
<dbReference type="InterPro" id="IPR002172">
    <property type="entry name" value="LDrepeatLR_classA_rpt"/>
</dbReference>
<dbReference type="EC" id="2.4.2.31" evidence="16"/>
<keyword evidence="16" id="KW-0520">NAD</keyword>
<evidence type="ECO:0000256" key="4">
    <source>
        <dbReference type="ARBA" id="ARBA00022679"/>
    </source>
</evidence>
<dbReference type="InterPro" id="IPR000742">
    <property type="entry name" value="EGF"/>
</dbReference>
<evidence type="ECO:0000256" key="14">
    <source>
        <dbReference type="PROSITE-ProRule" id="PRU00076"/>
    </source>
</evidence>
<feature type="transmembrane region" description="Helical" evidence="17">
    <location>
        <begin position="1762"/>
        <end position="1782"/>
    </location>
</feature>
<dbReference type="PANTHER" id="PTHR22722:SF5">
    <property type="entry name" value="LOW-DENSITY LIPOPROTEIN RECEPTOR-RELATED PROTEIN 1B"/>
    <property type="match status" value="1"/>
</dbReference>
<keyword evidence="12" id="KW-0325">Glycoprotein</keyword>
<evidence type="ECO:0000256" key="2">
    <source>
        <dbReference type="ARBA" id="ARBA00009558"/>
    </source>
</evidence>
<dbReference type="Pfam" id="PF00057">
    <property type="entry name" value="Ldl_recept_a"/>
    <property type="match status" value="3"/>
</dbReference>
<dbReference type="InterPro" id="IPR051221">
    <property type="entry name" value="LDLR-related"/>
</dbReference>
<evidence type="ECO:0000259" key="18">
    <source>
        <dbReference type="PROSITE" id="PS50026"/>
    </source>
</evidence>
<dbReference type="PRINTS" id="PR00261">
    <property type="entry name" value="LDLRECEPTOR"/>
</dbReference>
<dbReference type="GO" id="GO:0106274">
    <property type="term" value="F:NAD+-protein-arginine ADP-ribosyltransferase activity"/>
    <property type="evidence" value="ECO:0007669"/>
    <property type="project" value="UniProtKB-EC"/>
</dbReference>
<dbReference type="CDD" id="cd00637">
    <property type="entry name" value="7tm_classA_rhodopsin-like"/>
    <property type="match status" value="1"/>
</dbReference>
<dbReference type="PROSITE" id="PS50026">
    <property type="entry name" value="EGF_3"/>
    <property type="match status" value="1"/>
</dbReference>
<dbReference type="SUPFAM" id="SSF57196">
    <property type="entry name" value="EGF/Laminin"/>
    <property type="match status" value="1"/>
</dbReference>
<name>A0A814NVG0_ADIRI</name>
<dbReference type="InterPro" id="IPR036055">
    <property type="entry name" value="LDL_receptor-like_sf"/>
</dbReference>
<evidence type="ECO:0000256" key="8">
    <source>
        <dbReference type="ARBA" id="ARBA00022989"/>
    </source>
</evidence>
<dbReference type="GO" id="GO:0005041">
    <property type="term" value="F:low-density lipoprotein particle receptor activity"/>
    <property type="evidence" value="ECO:0007669"/>
    <property type="project" value="TreeGrafter"/>
</dbReference>
<dbReference type="Gene3D" id="3.90.176.10">
    <property type="entry name" value="Toxin ADP-ribosyltransferase, Chain A, domain 1"/>
    <property type="match status" value="1"/>
</dbReference>
<keyword evidence="11" id="KW-0675">Receptor</keyword>
<keyword evidence="7" id="KW-0677">Repeat</keyword>
<dbReference type="Proteomes" id="UP000663828">
    <property type="component" value="Unassembled WGS sequence"/>
</dbReference>
<feature type="disulfide bond" evidence="15">
    <location>
        <begin position="567"/>
        <end position="585"/>
    </location>
</feature>
<evidence type="ECO:0000313" key="20">
    <source>
        <dbReference type="EMBL" id="CAF1097888.1"/>
    </source>
</evidence>
<dbReference type="GO" id="GO:0016779">
    <property type="term" value="F:nucleotidyltransferase activity"/>
    <property type="evidence" value="ECO:0007669"/>
    <property type="project" value="UniProtKB-KW"/>
</dbReference>
<dbReference type="InterPro" id="IPR023415">
    <property type="entry name" value="LDLR_class-A_CS"/>
</dbReference>
<evidence type="ECO:0000259" key="19">
    <source>
        <dbReference type="PROSITE" id="PS50262"/>
    </source>
</evidence>
<evidence type="ECO:0000256" key="9">
    <source>
        <dbReference type="ARBA" id="ARBA00023136"/>
    </source>
</evidence>
<dbReference type="InterPro" id="IPR017452">
    <property type="entry name" value="GPCR_Rhodpsn_7TM"/>
</dbReference>
<dbReference type="CDD" id="cd00112">
    <property type="entry name" value="LDLa"/>
    <property type="match status" value="3"/>
</dbReference>
<keyword evidence="14" id="KW-0245">EGF-like domain</keyword>
<feature type="transmembrane region" description="Helical" evidence="17">
    <location>
        <begin position="1680"/>
        <end position="1704"/>
    </location>
</feature>
<feature type="disulfide bond" evidence="15">
    <location>
        <begin position="560"/>
        <end position="572"/>
    </location>
</feature>
<dbReference type="Pfam" id="PF01129">
    <property type="entry name" value="ART"/>
    <property type="match status" value="1"/>
</dbReference>
<dbReference type="PROSITE" id="PS51996">
    <property type="entry name" value="TR_MART"/>
    <property type="match status" value="1"/>
</dbReference>
<comment type="caution">
    <text evidence="14">Lacks conserved residue(s) required for the propagation of feature annotation.</text>
</comment>
<keyword evidence="9 17" id="KW-0472">Membrane</keyword>
<dbReference type="GO" id="GO:0005886">
    <property type="term" value="C:plasma membrane"/>
    <property type="evidence" value="ECO:0007669"/>
    <property type="project" value="TreeGrafter"/>
</dbReference>
<dbReference type="PROSITE" id="PS01209">
    <property type="entry name" value="LDLRA_1"/>
    <property type="match status" value="2"/>
</dbReference>
<keyword evidence="6" id="KW-0548">Nucleotidyltransferase</keyword>